<dbReference type="Pfam" id="PF26215">
    <property type="entry name" value="HTH_animal"/>
    <property type="match status" value="1"/>
</dbReference>
<name>A0A0K0DBP8_ANGCA</name>
<sequence length="296" mass="33768">MFLDRLRNAQSSNAYVMESFDIIALFTNVSNDSATQAIRGLLMQHEGAINIYGFSTQQLMKLSKECRNCSTFRWSGRCYAQMRGLAMGQRLAPSLAIAYMAKVEAPVIDLGPLLYCRHIDDCLIICSTREGIGKCFELLNERSEYIKLTREKPRENWLPFLNVQINLSENGYVAKWYRKQSSKNIVIVHYLSSHPSHTKRTLVTNMLRTATNMCTGREQREESRNLARQIAIFNGYEAVGRDRCRGNHRLLNDNSSSNKVPLILPFILNEVSAATLFKKGRFGHVDCSQLDDLSRL</sequence>
<dbReference type="Proteomes" id="UP000035642">
    <property type="component" value="Unassembled WGS sequence"/>
</dbReference>
<protein>
    <submittedName>
        <fullName evidence="3">Reverse transcriptase domain-containing protein</fullName>
    </submittedName>
</protein>
<dbReference type="WBParaSite" id="ACAC_0000787301-mRNA-1">
    <property type="protein sequence ID" value="ACAC_0000787301-mRNA-1"/>
    <property type="gene ID" value="ACAC_0000787301"/>
</dbReference>
<proteinExistence type="predicted"/>
<dbReference type="PROSITE" id="PS50878">
    <property type="entry name" value="RT_POL"/>
    <property type="match status" value="1"/>
</dbReference>
<dbReference type="PANTHER" id="PTHR21301:SF10">
    <property type="entry name" value="REVERSE TRANSCRIPTASE DOMAIN-CONTAINING PROTEIN"/>
    <property type="match status" value="1"/>
</dbReference>
<reference evidence="2" key="1">
    <citation type="submission" date="2012-09" db="EMBL/GenBank/DDBJ databases">
        <authorList>
            <person name="Martin A.A."/>
        </authorList>
    </citation>
    <scope>NUCLEOTIDE SEQUENCE</scope>
</reference>
<dbReference type="PANTHER" id="PTHR21301">
    <property type="entry name" value="REVERSE TRANSCRIPTASE"/>
    <property type="match status" value="1"/>
</dbReference>
<reference evidence="3" key="2">
    <citation type="submission" date="2017-02" db="UniProtKB">
        <authorList>
            <consortium name="WormBaseParasite"/>
        </authorList>
    </citation>
    <scope>IDENTIFICATION</scope>
</reference>
<organism evidence="2 3">
    <name type="scientific">Angiostrongylus cantonensis</name>
    <name type="common">Rat lungworm</name>
    <dbReference type="NCBI Taxonomy" id="6313"/>
    <lineage>
        <taxon>Eukaryota</taxon>
        <taxon>Metazoa</taxon>
        <taxon>Ecdysozoa</taxon>
        <taxon>Nematoda</taxon>
        <taxon>Chromadorea</taxon>
        <taxon>Rhabditida</taxon>
        <taxon>Rhabditina</taxon>
        <taxon>Rhabditomorpha</taxon>
        <taxon>Strongyloidea</taxon>
        <taxon>Metastrongylidae</taxon>
        <taxon>Angiostrongylus</taxon>
    </lineage>
</organism>
<dbReference type="InterPro" id="IPR058912">
    <property type="entry name" value="HTH_animal"/>
</dbReference>
<keyword evidence="2" id="KW-1185">Reference proteome</keyword>
<feature type="domain" description="Reverse transcriptase" evidence="1">
    <location>
        <begin position="1"/>
        <end position="174"/>
    </location>
</feature>
<evidence type="ECO:0000259" key="1">
    <source>
        <dbReference type="PROSITE" id="PS50878"/>
    </source>
</evidence>
<dbReference type="InterPro" id="IPR043502">
    <property type="entry name" value="DNA/RNA_pol_sf"/>
</dbReference>
<dbReference type="AlphaFoldDB" id="A0A0K0DBP8"/>
<accession>A0A0K0DBP8</accession>
<dbReference type="InterPro" id="IPR000477">
    <property type="entry name" value="RT_dom"/>
</dbReference>
<dbReference type="SUPFAM" id="SSF56672">
    <property type="entry name" value="DNA/RNA polymerases"/>
    <property type="match status" value="1"/>
</dbReference>
<evidence type="ECO:0000313" key="2">
    <source>
        <dbReference type="Proteomes" id="UP000035642"/>
    </source>
</evidence>
<dbReference type="STRING" id="6313.A0A0K0DBP8"/>
<evidence type="ECO:0000313" key="3">
    <source>
        <dbReference type="WBParaSite" id="ACAC_0000787301-mRNA-1"/>
    </source>
</evidence>